<comment type="caution">
    <text evidence="2">The sequence shown here is derived from an EMBL/GenBank/DDBJ whole genome shotgun (WGS) entry which is preliminary data.</text>
</comment>
<organism evidence="2 3">
    <name type="scientific">Bdellovibrio svalbardensis</name>
    <dbReference type="NCBI Taxonomy" id="2972972"/>
    <lineage>
        <taxon>Bacteria</taxon>
        <taxon>Pseudomonadati</taxon>
        <taxon>Bdellovibrionota</taxon>
        <taxon>Bdellovibrionia</taxon>
        <taxon>Bdellovibrionales</taxon>
        <taxon>Pseudobdellovibrionaceae</taxon>
        <taxon>Bdellovibrio</taxon>
    </lineage>
</organism>
<dbReference type="InterPro" id="IPR003961">
    <property type="entry name" value="FN3_dom"/>
</dbReference>
<dbReference type="InterPro" id="IPR008752">
    <property type="entry name" value="Peptidase_M11"/>
</dbReference>
<dbReference type="Proteomes" id="UP001152321">
    <property type="component" value="Unassembled WGS sequence"/>
</dbReference>
<evidence type="ECO:0000313" key="2">
    <source>
        <dbReference type="EMBL" id="MDG0815327.1"/>
    </source>
</evidence>
<dbReference type="RefSeq" id="WP_277576803.1">
    <property type="nucleotide sequence ID" value="NZ_JANRMI010000001.1"/>
</dbReference>
<gene>
    <name evidence="2" type="ORF">NWE73_03070</name>
</gene>
<dbReference type="InterPro" id="IPR036116">
    <property type="entry name" value="FN3_sf"/>
</dbReference>
<dbReference type="SUPFAM" id="SSF49265">
    <property type="entry name" value="Fibronectin type III"/>
    <property type="match status" value="1"/>
</dbReference>
<keyword evidence="3" id="KW-1185">Reference proteome</keyword>
<reference evidence="2" key="1">
    <citation type="submission" date="2022-08" db="EMBL/GenBank/DDBJ databases">
        <title>Novel Bdellovibrio Species Isolated from Svalbard: Designation Bdellovibrio svalbardensis.</title>
        <authorList>
            <person name="Mitchell R.J."/>
            <person name="Choi S.Y."/>
        </authorList>
    </citation>
    <scope>NUCLEOTIDE SEQUENCE</scope>
    <source>
        <strain evidence="2">PAP01</strain>
    </source>
</reference>
<accession>A0ABT6DFT0</accession>
<sequence>MFSLFSESTFSQTKKKISGRIEMTVADDFKNRRATTQYFIKEKATGKKTELRFKKGKLPVWLAPGQEIVVSGTEESIALNTALSAESTTLVSEAPALVTQTSAIKSTLVLIIEMDGGTMPTSRRDAEAALYGSTKSVRDLFLKNSFGKVDLVADSDGDGKSDIYGPIHLTQQMGTSCNYSQWSDEALQIAKQTYGINPDNYMFKMFILPGNVPCFWNGLAPGMTTYIRGYDGANTTFVMAHELGHAMGLGHAAIDSDNDGIVDSEYGDQSCIMGNDVPDLRFVDGPHAYKSGFYADNPGRVVDVTQSQTVEIWPLELAPSSAPGAQIVRIPRTGTSDYYYLSLRSSVSYAKTMPTSFVEGVSIHRAGATPYYSYLIRTVAAGEVWEDLGGGVRISAIKRNSGSIVVSIEVSGQGCIVRPPTFAFTFGNSSLTSGFGTTSNGIELSLVNNDSLSCPATQFSLASILPLGISSSMPNFTTKLAPGAKYNLSMVIKYSNLLSGTYPLQFKLIDSDAQDPIHSDVALAANLVVDLGAPSVPQNLAAVIGRRGAVSLSWSPSQDKETQVIYYNIYADSGFGPQLIGQSNIPSFSTTASGSVIYKIQAIDWVGNLSEFSKDLVVTTSTRRK</sequence>
<protein>
    <recommendedName>
        <fullName evidence="1">Peptidase M11 gametolysin domain-containing protein</fullName>
    </recommendedName>
</protein>
<dbReference type="Pfam" id="PF05548">
    <property type="entry name" value="Peptidase_M11"/>
    <property type="match status" value="1"/>
</dbReference>
<dbReference type="Gene3D" id="2.60.40.10">
    <property type="entry name" value="Immunoglobulins"/>
    <property type="match status" value="1"/>
</dbReference>
<dbReference type="InterPro" id="IPR013783">
    <property type="entry name" value="Ig-like_fold"/>
</dbReference>
<dbReference type="InterPro" id="IPR024079">
    <property type="entry name" value="MetalloPept_cat_dom_sf"/>
</dbReference>
<evidence type="ECO:0000259" key="1">
    <source>
        <dbReference type="Pfam" id="PF05548"/>
    </source>
</evidence>
<name>A0ABT6DFT0_9BACT</name>
<dbReference type="CDD" id="cd00063">
    <property type="entry name" value="FN3"/>
    <property type="match status" value="1"/>
</dbReference>
<evidence type="ECO:0000313" key="3">
    <source>
        <dbReference type="Proteomes" id="UP001152321"/>
    </source>
</evidence>
<proteinExistence type="predicted"/>
<dbReference type="Gene3D" id="3.40.390.10">
    <property type="entry name" value="Collagenase (Catalytic Domain)"/>
    <property type="match status" value="1"/>
</dbReference>
<dbReference type="EMBL" id="JANRMI010000001">
    <property type="protein sequence ID" value="MDG0815327.1"/>
    <property type="molecule type" value="Genomic_DNA"/>
</dbReference>
<feature type="domain" description="Peptidase M11 gametolysin" evidence="1">
    <location>
        <begin position="173"/>
        <end position="275"/>
    </location>
</feature>
<dbReference type="SUPFAM" id="SSF55486">
    <property type="entry name" value="Metalloproteases ('zincins'), catalytic domain"/>
    <property type="match status" value="1"/>
</dbReference>